<evidence type="ECO:0000256" key="8">
    <source>
        <dbReference type="ARBA" id="ARBA00023136"/>
    </source>
</evidence>
<evidence type="ECO:0000313" key="11">
    <source>
        <dbReference type="EMBL" id="HJG88759.1"/>
    </source>
</evidence>
<keyword evidence="3" id="KW-0050">Antiport</keyword>
<dbReference type="GO" id="GO:0015297">
    <property type="term" value="F:antiporter activity"/>
    <property type="evidence" value="ECO:0007669"/>
    <property type="project" value="UniProtKB-KW"/>
</dbReference>
<evidence type="ECO:0000256" key="1">
    <source>
        <dbReference type="ARBA" id="ARBA00004651"/>
    </source>
</evidence>
<accession>A0A921MRJ2</accession>
<feature type="transmembrane region" description="Helical" evidence="10">
    <location>
        <begin position="420"/>
        <end position="440"/>
    </location>
</feature>
<feature type="transmembrane region" description="Helical" evidence="10">
    <location>
        <begin position="245"/>
        <end position="270"/>
    </location>
</feature>
<reference evidence="11" key="2">
    <citation type="submission" date="2021-09" db="EMBL/GenBank/DDBJ databases">
        <authorList>
            <person name="Gilroy R."/>
        </authorList>
    </citation>
    <scope>NUCLEOTIDE SEQUENCE</scope>
    <source>
        <strain evidence="11">CHK121-7720</strain>
    </source>
</reference>
<evidence type="ECO:0000256" key="9">
    <source>
        <dbReference type="ARBA" id="ARBA00031636"/>
    </source>
</evidence>
<feature type="transmembrane region" description="Helical" evidence="10">
    <location>
        <begin position="321"/>
        <end position="342"/>
    </location>
</feature>
<dbReference type="PIRSF" id="PIRSF006603">
    <property type="entry name" value="DinF"/>
    <property type="match status" value="1"/>
</dbReference>
<feature type="transmembrane region" description="Helical" evidence="10">
    <location>
        <begin position="163"/>
        <end position="182"/>
    </location>
</feature>
<dbReference type="GO" id="GO:0042910">
    <property type="term" value="F:xenobiotic transmembrane transporter activity"/>
    <property type="evidence" value="ECO:0007669"/>
    <property type="project" value="InterPro"/>
</dbReference>
<dbReference type="InterPro" id="IPR002528">
    <property type="entry name" value="MATE_fam"/>
</dbReference>
<dbReference type="GO" id="GO:0005886">
    <property type="term" value="C:plasma membrane"/>
    <property type="evidence" value="ECO:0007669"/>
    <property type="project" value="UniProtKB-SubCell"/>
</dbReference>
<evidence type="ECO:0000256" key="10">
    <source>
        <dbReference type="SAM" id="Phobius"/>
    </source>
</evidence>
<evidence type="ECO:0000256" key="2">
    <source>
        <dbReference type="ARBA" id="ARBA00022448"/>
    </source>
</evidence>
<keyword evidence="8 10" id="KW-0472">Membrane</keyword>
<dbReference type="GO" id="GO:0006811">
    <property type="term" value="P:monoatomic ion transport"/>
    <property type="evidence" value="ECO:0007669"/>
    <property type="project" value="UniProtKB-KW"/>
</dbReference>
<dbReference type="PANTHER" id="PTHR43298:SF2">
    <property type="entry name" value="FMN_FAD EXPORTER YEEO-RELATED"/>
    <property type="match status" value="1"/>
</dbReference>
<comment type="caution">
    <text evidence="11">The sequence shown here is derived from an EMBL/GenBank/DDBJ whole genome shotgun (WGS) entry which is preliminary data.</text>
</comment>
<dbReference type="Pfam" id="PF01554">
    <property type="entry name" value="MatE"/>
    <property type="match status" value="2"/>
</dbReference>
<comment type="subcellular location">
    <subcellularLocation>
        <location evidence="1">Cell membrane</location>
        <topology evidence="1">Multi-pass membrane protein</topology>
    </subcellularLocation>
</comment>
<feature type="transmembrane region" description="Helical" evidence="10">
    <location>
        <begin position="276"/>
        <end position="301"/>
    </location>
</feature>
<feature type="transmembrane region" description="Helical" evidence="10">
    <location>
        <begin position="21"/>
        <end position="41"/>
    </location>
</feature>
<feature type="transmembrane region" description="Helical" evidence="10">
    <location>
        <begin position="61"/>
        <end position="80"/>
    </location>
</feature>
<dbReference type="NCBIfam" id="TIGR00797">
    <property type="entry name" value="matE"/>
    <property type="match status" value="1"/>
</dbReference>
<keyword evidence="5 10" id="KW-0812">Transmembrane</keyword>
<name>A0A921MRJ2_9BACT</name>
<keyword evidence="7" id="KW-0406">Ion transport</keyword>
<protein>
    <recommendedName>
        <fullName evidence="9">Multidrug-efflux transporter</fullName>
    </recommendedName>
</protein>
<organism evidence="11 12">
    <name type="scientific">Barnesiella viscericola</name>
    <dbReference type="NCBI Taxonomy" id="397865"/>
    <lineage>
        <taxon>Bacteria</taxon>
        <taxon>Pseudomonadati</taxon>
        <taxon>Bacteroidota</taxon>
        <taxon>Bacteroidia</taxon>
        <taxon>Bacteroidales</taxon>
        <taxon>Barnesiellaceae</taxon>
        <taxon>Barnesiella</taxon>
    </lineage>
</organism>
<dbReference type="PANTHER" id="PTHR43298">
    <property type="entry name" value="MULTIDRUG RESISTANCE PROTEIN NORM-RELATED"/>
    <property type="match status" value="1"/>
</dbReference>
<keyword evidence="6 10" id="KW-1133">Transmembrane helix</keyword>
<keyword evidence="2" id="KW-0813">Transport</keyword>
<reference evidence="11" key="1">
    <citation type="journal article" date="2021" name="PeerJ">
        <title>Extensive microbial diversity within the chicken gut microbiome revealed by metagenomics and culture.</title>
        <authorList>
            <person name="Gilroy R."/>
            <person name="Ravi A."/>
            <person name="Getino M."/>
            <person name="Pursley I."/>
            <person name="Horton D.L."/>
            <person name="Alikhan N.F."/>
            <person name="Baker D."/>
            <person name="Gharbi K."/>
            <person name="Hall N."/>
            <person name="Watson M."/>
            <person name="Adriaenssens E.M."/>
            <person name="Foster-Nyarko E."/>
            <person name="Jarju S."/>
            <person name="Secka A."/>
            <person name="Antonio M."/>
            <person name="Oren A."/>
            <person name="Chaudhuri R.R."/>
            <person name="La Ragione R."/>
            <person name="Hildebrand F."/>
            <person name="Pallen M.J."/>
        </authorList>
    </citation>
    <scope>NUCLEOTIDE SEQUENCE</scope>
    <source>
        <strain evidence="11">CHK121-7720</strain>
    </source>
</reference>
<dbReference type="RefSeq" id="WP_273305799.1">
    <property type="nucleotide sequence ID" value="NZ_DYUD01000015.1"/>
</dbReference>
<keyword evidence="4" id="KW-1003">Cell membrane</keyword>
<dbReference type="InterPro" id="IPR048279">
    <property type="entry name" value="MdtK-like"/>
</dbReference>
<evidence type="ECO:0000256" key="3">
    <source>
        <dbReference type="ARBA" id="ARBA00022449"/>
    </source>
</evidence>
<feature type="transmembrane region" description="Helical" evidence="10">
    <location>
        <begin position="92"/>
        <end position="114"/>
    </location>
</feature>
<dbReference type="InterPro" id="IPR050222">
    <property type="entry name" value="MATE_MdtK"/>
</dbReference>
<sequence>MNTVQLLPYKQHVVSLLKLGLPIVVGQLGMIILGLADTVMIGHHSTDELAAAAFVNNVFNLAIIFATGFSYGLTPLIGMLQGSGNTQGIGRVFRNALVAHTALALLLTAIMYVVYCFVDQMGQPVELLPHIRPYFILQLVSLVFVMLFNSYRQFAEGLTDTRTPMWILLGGNALNIVGNYLLIYGSFGLPEWGLFGAGVSTLVSRVVMLLVFVVIVAGAPRYRAYREAIRHSRFNRNDFVQLNALGWPIALQMGMETAAFSLSAIMVGWLGSVPLAAHQIMISVSTLGFMIYYGMGAALAVRVSHFMGQRDFPNLQRAVHAGLGIIGVLAVAACLFFYLARVPIVYSFTEDPEVMAVVAVLIYSLIVYQFGDALQITFANALRGTADVKPMMWIAFFAYFVIALPVGYLCGFTFGGGVLGVWVAFPAGLFSAGFLFWLRFRYRLHKLIRKEGDV</sequence>
<evidence type="ECO:0000256" key="6">
    <source>
        <dbReference type="ARBA" id="ARBA00022989"/>
    </source>
</evidence>
<feature type="transmembrane region" description="Helical" evidence="10">
    <location>
        <begin position="134"/>
        <end position="151"/>
    </location>
</feature>
<evidence type="ECO:0000256" key="4">
    <source>
        <dbReference type="ARBA" id="ARBA00022475"/>
    </source>
</evidence>
<dbReference type="EMBL" id="DYUD01000015">
    <property type="protein sequence ID" value="HJG88759.1"/>
    <property type="molecule type" value="Genomic_DNA"/>
</dbReference>
<evidence type="ECO:0000256" key="7">
    <source>
        <dbReference type="ARBA" id="ARBA00023065"/>
    </source>
</evidence>
<feature type="transmembrane region" description="Helical" evidence="10">
    <location>
        <begin position="354"/>
        <end position="371"/>
    </location>
</feature>
<evidence type="ECO:0000313" key="12">
    <source>
        <dbReference type="Proteomes" id="UP000757103"/>
    </source>
</evidence>
<dbReference type="CDD" id="cd13131">
    <property type="entry name" value="MATE_NorM_like"/>
    <property type="match status" value="1"/>
</dbReference>
<proteinExistence type="predicted"/>
<evidence type="ECO:0000256" key="5">
    <source>
        <dbReference type="ARBA" id="ARBA00022692"/>
    </source>
</evidence>
<dbReference type="AlphaFoldDB" id="A0A921MRJ2"/>
<dbReference type="Proteomes" id="UP000757103">
    <property type="component" value="Unassembled WGS sequence"/>
</dbReference>
<feature type="transmembrane region" description="Helical" evidence="10">
    <location>
        <begin position="202"/>
        <end position="224"/>
    </location>
</feature>
<gene>
    <name evidence="11" type="ORF">K8U91_04685</name>
</gene>
<feature type="transmembrane region" description="Helical" evidence="10">
    <location>
        <begin position="392"/>
        <end position="414"/>
    </location>
</feature>